<comment type="caution">
    <text evidence="1">The sequence shown here is derived from an EMBL/GenBank/DDBJ whole genome shotgun (WGS) entry which is preliminary data.</text>
</comment>
<keyword evidence="2" id="KW-1185">Reference proteome</keyword>
<dbReference type="Proteomes" id="UP000318815">
    <property type="component" value="Unassembled WGS sequence"/>
</dbReference>
<sequence>MLGTKSDFSDTQEYAGIDPRATAMNPLWRIGYQIAHACSFVIEETDKYRKENEKLADVLKDRRMQ</sequence>
<accession>A0A5C6M0Q0</accession>
<protein>
    <submittedName>
        <fullName evidence="1">Uncharacterized protein</fullName>
    </submittedName>
</protein>
<dbReference type="AlphaFoldDB" id="A0A5C6M0Q0"/>
<organism evidence="1 2">
    <name type="scientific">Chitinophaga pinensis</name>
    <dbReference type="NCBI Taxonomy" id="79329"/>
    <lineage>
        <taxon>Bacteria</taxon>
        <taxon>Pseudomonadati</taxon>
        <taxon>Bacteroidota</taxon>
        <taxon>Chitinophagia</taxon>
        <taxon>Chitinophagales</taxon>
        <taxon>Chitinophagaceae</taxon>
        <taxon>Chitinophaga</taxon>
    </lineage>
</organism>
<dbReference type="EMBL" id="VOHS01000001">
    <property type="protein sequence ID" value="TWW02594.1"/>
    <property type="molecule type" value="Genomic_DNA"/>
</dbReference>
<evidence type="ECO:0000313" key="2">
    <source>
        <dbReference type="Proteomes" id="UP000318815"/>
    </source>
</evidence>
<evidence type="ECO:0000313" key="1">
    <source>
        <dbReference type="EMBL" id="TWW02594.1"/>
    </source>
</evidence>
<name>A0A5C6M0Q0_9BACT</name>
<proteinExistence type="predicted"/>
<dbReference type="RefSeq" id="WP_146303363.1">
    <property type="nucleotide sequence ID" value="NZ_VOHS01000001.1"/>
</dbReference>
<reference evidence="1 2" key="1">
    <citation type="submission" date="2019-08" db="EMBL/GenBank/DDBJ databases">
        <title>Whole genome sequencing of chitin degrading bacteria Chitinophaga pinensis YS16.</title>
        <authorList>
            <person name="Singh R.P."/>
            <person name="Manchanda G."/>
            <person name="Maurya I.K."/>
            <person name="Joshi N.K."/>
            <person name="Srivastava A.K."/>
        </authorList>
    </citation>
    <scope>NUCLEOTIDE SEQUENCE [LARGE SCALE GENOMIC DNA]</scope>
    <source>
        <strain evidence="1 2">YS-16</strain>
    </source>
</reference>
<gene>
    <name evidence="1" type="ORF">FEF09_01960</name>
</gene>